<name>A0A8J4YEV8_CHIOP</name>
<evidence type="ECO:0000256" key="1">
    <source>
        <dbReference type="SAM" id="MobiDB-lite"/>
    </source>
</evidence>
<keyword evidence="3" id="KW-1185">Reference proteome</keyword>
<dbReference type="EMBL" id="JACEEZ010013551">
    <property type="protein sequence ID" value="KAG0720050.1"/>
    <property type="molecule type" value="Genomic_DNA"/>
</dbReference>
<proteinExistence type="predicted"/>
<dbReference type="Proteomes" id="UP000770661">
    <property type="component" value="Unassembled WGS sequence"/>
</dbReference>
<comment type="caution">
    <text evidence="2">The sequence shown here is derived from an EMBL/GenBank/DDBJ whole genome shotgun (WGS) entry which is preliminary data.</text>
</comment>
<reference evidence="2" key="1">
    <citation type="submission" date="2020-07" db="EMBL/GenBank/DDBJ databases">
        <title>The High-quality genome of the commercially important snow crab, Chionoecetes opilio.</title>
        <authorList>
            <person name="Jeong J.-H."/>
            <person name="Ryu S."/>
        </authorList>
    </citation>
    <scope>NUCLEOTIDE SEQUENCE</scope>
    <source>
        <strain evidence="2">MADBK_172401_WGS</strain>
        <tissue evidence="2">Digestive gland</tissue>
    </source>
</reference>
<dbReference type="OrthoDB" id="6629168at2759"/>
<evidence type="ECO:0000313" key="3">
    <source>
        <dbReference type="Proteomes" id="UP000770661"/>
    </source>
</evidence>
<protein>
    <submittedName>
        <fullName evidence="2">Uncharacterized protein</fullName>
    </submittedName>
</protein>
<sequence>MAKLIYAVKIYLFRGQANLTARESAGILRYVKFIVSVYVLAWYAALSPTSAPANDLVLLKDLVGYEDKSLAKALADGFARRHLWYLSESLVPLAFFDEDLSLGRKRAMIEALSSNEGSEDLTKRAVVDLKANLSQKTLTNFVTKSSRMFLVTLGIDDGFLETDPVEWHDDPRYVAAARSQRHPGTERLRRVWCRPDGRLQFDPHQGRGPDAVHPAGGGGAPGKIPRRQQEHRHPASLIFES</sequence>
<evidence type="ECO:0000313" key="2">
    <source>
        <dbReference type="EMBL" id="KAG0720050.1"/>
    </source>
</evidence>
<feature type="region of interest" description="Disordered" evidence="1">
    <location>
        <begin position="199"/>
        <end position="241"/>
    </location>
</feature>
<gene>
    <name evidence="2" type="ORF">GWK47_049295</name>
</gene>
<organism evidence="2 3">
    <name type="scientific">Chionoecetes opilio</name>
    <name type="common">Atlantic snow crab</name>
    <name type="synonym">Cancer opilio</name>
    <dbReference type="NCBI Taxonomy" id="41210"/>
    <lineage>
        <taxon>Eukaryota</taxon>
        <taxon>Metazoa</taxon>
        <taxon>Ecdysozoa</taxon>
        <taxon>Arthropoda</taxon>
        <taxon>Crustacea</taxon>
        <taxon>Multicrustacea</taxon>
        <taxon>Malacostraca</taxon>
        <taxon>Eumalacostraca</taxon>
        <taxon>Eucarida</taxon>
        <taxon>Decapoda</taxon>
        <taxon>Pleocyemata</taxon>
        <taxon>Brachyura</taxon>
        <taxon>Eubrachyura</taxon>
        <taxon>Majoidea</taxon>
        <taxon>Majidae</taxon>
        <taxon>Chionoecetes</taxon>
    </lineage>
</organism>
<accession>A0A8J4YEV8</accession>
<dbReference type="AlphaFoldDB" id="A0A8J4YEV8"/>